<dbReference type="AlphaFoldDB" id="A0AAN6U8J1"/>
<reference evidence="2" key="2">
    <citation type="submission" date="2023-05" db="EMBL/GenBank/DDBJ databases">
        <authorList>
            <consortium name="Lawrence Berkeley National Laboratory"/>
            <person name="Steindorff A."/>
            <person name="Hensen N."/>
            <person name="Bonometti L."/>
            <person name="Westerberg I."/>
            <person name="Brannstrom I.O."/>
            <person name="Guillou S."/>
            <person name="Cros-Aarteil S."/>
            <person name="Calhoun S."/>
            <person name="Haridas S."/>
            <person name="Kuo A."/>
            <person name="Mondo S."/>
            <person name="Pangilinan J."/>
            <person name="Riley R."/>
            <person name="Labutti K."/>
            <person name="Andreopoulos B."/>
            <person name="Lipzen A."/>
            <person name="Chen C."/>
            <person name="Yanf M."/>
            <person name="Daum C."/>
            <person name="Ng V."/>
            <person name="Clum A."/>
            <person name="Ohm R."/>
            <person name="Martin F."/>
            <person name="Silar P."/>
            <person name="Natvig D."/>
            <person name="Lalanne C."/>
            <person name="Gautier V."/>
            <person name="Ament-Velasquez S.L."/>
            <person name="Kruys A."/>
            <person name="Hutchinson M.I."/>
            <person name="Powell A.J."/>
            <person name="Barry K."/>
            <person name="Miller A.N."/>
            <person name="Grigoriev I.V."/>
            <person name="Debuchy R."/>
            <person name="Gladieux P."/>
            <person name="Thoren M.H."/>
            <person name="Johannesson H."/>
        </authorList>
    </citation>
    <scope>NUCLEOTIDE SEQUENCE</scope>
    <source>
        <strain evidence="2">CBS 731.68</strain>
    </source>
</reference>
<reference evidence="2" key="1">
    <citation type="journal article" date="2023" name="Mol. Phylogenet. Evol.">
        <title>Genome-scale phylogeny and comparative genomics of the fungal order Sordariales.</title>
        <authorList>
            <person name="Hensen N."/>
            <person name="Bonometti L."/>
            <person name="Westerberg I."/>
            <person name="Brannstrom I.O."/>
            <person name="Guillou S."/>
            <person name="Cros-Aarteil S."/>
            <person name="Calhoun S."/>
            <person name="Haridas S."/>
            <person name="Kuo A."/>
            <person name="Mondo S."/>
            <person name="Pangilinan J."/>
            <person name="Riley R."/>
            <person name="LaButti K."/>
            <person name="Andreopoulos B."/>
            <person name="Lipzen A."/>
            <person name="Chen C."/>
            <person name="Yan M."/>
            <person name="Daum C."/>
            <person name="Ng V."/>
            <person name="Clum A."/>
            <person name="Steindorff A."/>
            <person name="Ohm R.A."/>
            <person name="Martin F."/>
            <person name="Silar P."/>
            <person name="Natvig D.O."/>
            <person name="Lalanne C."/>
            <person name="Gautier V."/>
            <person name="Ament-Velasquez S.L."/>
            <person name="Kruys A."/>
            <person name="Hutchinson M.I."/>
            <person name="Powell A.J."/>
            <person name="Barry K."/>
            <person name="Miller A.N."/>
            <person name="Grigoriev I.V."/>
            <person name="Debuchy R."/>
            <person name="Gladieux P."/>
            <person name="Hiltunen Thoren M."/>
            <person name="Johannesson H."/>
        </authorList>
    </citation>
    <scope>NUCLEOTIDE SEQUENCE</scope>
    <source>
        <strain evidence="2">CBS 731.68</strain>
    </source>
</reference>
<organism evidence="2 3">
    <name type="scientific">Parathielavia appendiculata</name>
    <dbReference type="NCBI Taxonomy" id="2587402"/>
    <lineage>
        <taxon>Eukaryota</taxon>
        <taxon>Fungi</taxon>
        <taxon>Dikarya</taxon>
        <taxon>Ascomycota</taxon>
        <taxon>Pezizomycotina</taxon>
        <taxon>Sordariomycetes</taxon>
        <taxon>Sordariomycetidae</taxon>
        <taxon>Sordariales</taxon>
        <taxon>Chaetomiaceae</taxon>
        <taxon>Parathielavia</taxon>
    </lineage>
</organism>
<protein>
    <submittedName>
        <fullName evidence="2">Uncharacterized protein</fullName>
    </submittedName>
</protein>
<accession>A0AAN6U8J1</accession>
<dbReference type="GeneID" id="87825039"/>
<dbReference type="RefSeq" id="XP_062652199.1">
    <property type="nucleotide sequence ID" value="XM_062788269.1"/>
</dbReference>
<dbReference type="EMBL" id="MU853223">
    <property type="protein sequence ID" value="KAK4128428.1"/>
    <property type="molecule type" value="Genomic_DNA"/>
</dbReference>
<feature type="region of interest" description="Disordered" evidence="1">
    <location>
        <begin position="128"/>
        <end position="159"/>
    </location>
</feature>
<proteinExistence type="predicted"/>
<gene>
    <name evidence="2" type="ORF">N657DRAFT_564290</name>
</gene>
<evidence type="ECO:0000313" key="3">
    <source>
        <dbReference type="Proteomes" id="UP001302602"/>
    </source>
</evidence>
<keyword evidence="3" id="KW-1185">Reference proteome</keyword>
<evidence type="ECO:0000313" key="2">
    <source>
        <dbReference type="EMBL" id="KAK4128428.1"/>
    </source>
</evidence>
<sequence length="262" mass="28736">MGRRAKTPFCSIRKLEDFPQPPTHVLGRTSSVDRIAEQYKAVLESRPRSLCWDDSSELELSPADSDTEQPVTLRQHRSSCCPGGDESCLSHPSRTAAFPKPSPMSSDDGTLVSFQEETVYFKPVSFPTSKPEAPSFAKPEPPTVPLSRQTTAAAADADADADENVSLQICLDLLTRELSSAMAARPSRASSMGSSALQVWVMIEAYEGLRDQMAELSRGNRQAREMERMFDMWLRALYSIHDSMRGVGGKDCGAELGTEALD</sequence>
<evidence type="ECO:0000256" key="1">
    <source>
        <dbReference type="SAM" id="MobiDB-lite"/>
    </source>
</evidence>
<dbReference type="Proteomes" id="UP001302602">
    <property type="component" value="Unassembled WGS sequence"/>
</dbReference>
<name>A0AAN6U8J1_9PEZI</name>
<comment type="caution">
    <text evidence="2">The sequence shown here is derived from an EMBL/GenBank/DDBJ whole genome shotgun (WGS) entry which is preliminary data.</text>
</comment>